<comment type="caution">
    <text evidence="1">The sequence shown here is derived from an EMBL/GenBank/DDBJ whole genome shotgun (WGS) entry which is preliminary data.</text>
</comment>
<reference evidence="1 2" key="1">
    <citation type="submission" date="2019-07" db="EMBL/GenBank/DDBJ databases">
        <title>Whole genome shotgun sequence of Lactobacillus siliginis NBRC 101315.</title>
        <authorList>
            <person name="Hosoyama A."/>
            <person name="Uohara A."/>
            <person name="Ohji S."/>
            <person name="Ichikawa N."/>
        </authorList>
    </citation>
    <scope>NUCLEOTIDE SEQUENCE [LARGE SCALE GENOMIC DNA]</scope>
    <source>
        <strain evidence="1 2">NBRC 101315</strain>
    </source>
</reference>
<evidence type="ECO:0000313" key="1">
    <source>
        <dbReference type="EMBL" id="GEK28910.1"/>
    </source>
</evidence>
<name>A0A510VVV4_9LACO</name>
<dbReference type="EMBL" id="BJUD01000023">
    <property type="protein sequence ID" value="GEK28910.1"/>
    <property type="molecule type" value="Genomic_DNA"/>
</dbReference>
<protein>
    <submittedName>
        <fullName evidence="1">Uncharacterized protein</fullName>
    </submittedName>
</protein>
<accession>A0A510VVV4</accession>
<evidence type="ECO:0000313" key="2">
    <source>
        <dbReference type="Proteomes" id="UP000321429"/>
    </source>
</evidence>
<dbReference type="AlphaFoldDB" id="A0A510VVV4"/>
<gene>
    <name evidence="1" type="ORF">LSI01_12210</name>
</gene>
<organism evidence="1 2">
    <name type="scientific">Furfurilactobacillus siliginis</name>
    <dbReference type="NCBI Taxonomy" id="348151"/>
    <lineage>
        <taxon>Bacteria</taxon>
        <taxon>Bacillati</taxon>
        <taxon>Bacillota</taxon>
        <taxon>Bacilli</taxon>
        <taxon>Lactobacillales</taxon>
        <taxon>Lactobacillaceae</taxon>
        <taxon>Furfurilactobacillus</taxon>
    </lineage>
</organism>
<dbReference type="Proteomes" id="UP000321429">
    <property type="component" value="Unassembled WGS sequence"/>
</dbReference>
<proteinExistence type="predicted"/>
<sequence length="81" mass="9282">MFGIPSELKVLFNEEERVCQHPISSRWVDRHVPQHKRSSTPNASEMRASDFELSLASAEGRYKYRLTYLDSSHGTSVTSHC</sequence>